<comment type="caution">
    <text evidence="2">The sequence shown here is derived from an EMBL/GenBank/DDBJ whole genome shotgun (WGS) entry which is preliminary data.</text>
</comment>
<organism evidence="2 3">
    <name type="scientific">Cichlidogyrus casuarinus</name>
    <dbReference type="NCBI Taxonomy" id="1844966"/>
    <lineage>
        <taxon>Eukaryota</taxon>
        <taxon>Metazoa</taxon>
        <taxon>Spiralia</taxon>
        <taxon>Lophotrochozoa</taxon>
        <taxon>Platyhelminthes</taxon>
        <taxon>Monogenea</taxon>
        <taxon>Monopisthocotylea</taxon>
        <taxon>Dactylogyridea</taxon>
        <taxon>Ancyrocephalidae</taxon>
        <taxon>Cichlidogyrus</taxon>
    </lineage>
</organism>
<evidence type="ECO:0000313" key="2">
    <source>
        <dbReference type="EMBL" id="KAL3308664.1"/>
    </source>
</evidence>
<feature type="chain" id="PRO_5044805847" evidence="1">
    <location>
        <begin position="18"/>
        <end position="96"/>
    </location>
</feature>
<dbReference type="Proteomes" id="UP001626550">
    <property type="component" value="Unassembled WGS sequence"/>
</dbReference>
<protein>
    <submittedName>
        <fullName evidence="2">Potassium voltage-gated channel subfamily B member 1</fullName>
    </submittedName>
</protein>
<dbReference type="AlphaFoldDB" id="A0ABD2PN08"/>
<proteinExistence type="predicted"/>
<accession>A0ABD2PN08</accession>
<feature type="signal peptide" evidence="1">
    <location>
        <begin position="1"/>
        <end position="17"/>
    </location>
</feature>
<sequence>MIPLLLLLLSLRHWTEAEFNGCLTQVGCYADECCFPIVPRLGPICVQADNCPSASFPPECCLNKIVAATPYGHFYGYRLLLDDLFEFRTNGQKYLH</sequence>
<name>A0ABD2PN08_9PLAT</name>
<dbReference type="EMBL" id="JBJKFK010004887">
    <property type="protein sequence ID" value="KAL3308664.1"/>
    <property type="molecule type" value="Genomic_DNA"/>
</dbReference>
<evidence type="ECO:0000313" key="3">
    <source>
        <dbReference type="Proteomes" id="UP001626550"/>
    </source>
</evidence>
<feature type="non-terminal residue" evidence="2">
    <location>
        <position position="96"/>
    </location>
</feature>
<evidence type="ECO:0000256" key="1">
    <source>
        <dbReference type="SAM" id="SignalP"/>
    </source>
</evidence>
<keyword evidence="3" id="KW-1185">Reference proteome</keyword>
<reference evidence="2 3" key="1">
    <citation type="submission" date="2024-11" db="EMBL/GenBank/DDBJ databases">
        <title>Adaptive evolution of stress response genes in parasites aligns with host niche diversity.</title>
        <authorList>
            <person name="Hahn C."/>
            <person name="Resl P."/>
        </authorList>
    </citation>
    <scope>NUCLEOTIDE SEQUENCE [LARGE SCALE GENOMIC DNA]</scope>
    <source>
        <strain evidence="2">EGGRZ-B1_66</strain>
        <tissue evidence="2">Body</tissue>
    </source>
</reference>
<keyword evidence="1" id="KW-0732">Signal</keyword>
<gene>
    <name evidence="2" type="primary">KCNB1_2</name>
    <name evidence="2" type="ORF">Ciccas_012799</name>
</gene>